<evidence type="ECO:0000256" key="6">
    <source>
        <dbReference type="SAM" id="Phobius"/>
    </source>
</evidence>
<dbReference type="PANTHER" id="PTHR43461:SF1">
    <property type="entry name" value="TRANSMEMBRANE PROTEIN 256"/>
    <property type="match status" value="1"/>
</dbReference>
<protein>
    <submittedName>
        <fullName evidence="7">Uncharacterized membrane protein YgdD (TMEM256/DUF423 family)</fullName>
    </submittedName>
</protein>
<dbReference type="RefSeq" id="WP_121906339.1">
    <property type="nucleotide sequence ID" value="NZ_REFC01000011.1"/>
</dbReference>
<comment type="subcellular location">
    <subcellularLocation>
        <location evidence="1">Membrane</location>
        <topology evidence="1">Multi-pass membrane protein</topology>
    </subcellularLocation>
</comment>
<dbReference type="EMBL" id="REFC01000011">
    <property type="protein sequence ID" value="RMA66340.1"/>
    <property type="molecule type" value="Genomic_DNA"/>
</dbReference>
<dbReference type="OrthoDB" id="9802121at2"/>
<feature type="transmembrane region" description="Helical" evidence="6">
    <location>
        <begin position="103"/>
        <end position="122"/>
    </location>
</feature>
<feature type="transmembrane region" description="Helical" evidence="6">
    <location>
        <begin position="48"/>
        <end position="65"/>
    </location>
</feature>
<dbReference type="Pfam" id="PF04241">
    <property type="entry name" value="DUF423"/>
    <property type="match status" value="1"/>
</dbReference>
<dbReference type="PANTHER" id="PTHR43461">
    <property type="entry name" value="TRANSMEMBRANE PROTEIN 256"/>
    <property type="match status" value="1"/>
</dbReference>
<sequence length="132" mass="14578">MNKFDKKIVVVACILAAITIGLGAFGAHGLKEMLSQESLSTFETGVRYQMYHSLAILILGLSTQIPSKVKKIVFWFFLFGIIFFSGSIYLLSIKQLLSFNVSFLGPITPIGGLLFILGWLRLGYGLLTIKRG</sequence>
<name>A0A3L9Z2H8_9FLAO</name>
<comment type="caution">
    <text evidence="7">The sequence shown here is derived from an EMBL/GenBank/DDBJ whole genome shotgun (WGS) entry which is preliminary data.</text>
</comment>
<dbReference type="InterPro" id="IPR006696">
    <property type="entry name" value="DUF423"/>
</dbReference>
<proteinExistence type="inferred from homology"/>
<feature type="transmembrane region" description="Helical" evidence="6">
    <location>
        <begin position="7"/>
        <end position="28"/>
    </location>
</feature>
<evidence type="ECO:0000256" key="5">
    <source>
        <dbReference type="ARBA" id="ARBA00023136"/>
    </source>
</evidence>
<feature type="transmembrane region" description="Helical" evidence="6">
    <location>
        <begin position="72"/>
        <end position="91"/>
    </location>
</feature>
<organism evidence="7 8">
    <name type="scientific">Ulvibacter antarcticus</name>
    <dbReference type="NCBI Taxonomy" id="442714"/>
    <lineage>
        <taxon>Bacteria</taxon>
        <taxon>Pseudomonadati</taxon>
        <taxon>Bacteroidota</taxon>
        <taxon>Flavobacteriia</taxon>
        <taxon>Flavobacteriales</taxon>
        <taxon>Flavobacteriaceae</taxon>
        <taxon>Ulvibacter</taxon>
    </lineage>
</organism>
<keyword evidence="3 6" id="KW-0812">Transmembrane</keyword>
<evidence type="ECO:0000256" key="2">
    <source>
        <dbReference type="ARBA" id="ARBA00009694"/>
    </source>
</evidence>
<keyword evidence="8" id="KW-1185">Reference proteome</keyword>
<evidence type="ECO:0000256" key="3">
    <source>
        <dbReference type="ARBA" id="ARBA00022692"/>
    </source>
</evidence>
<gene>
    <name evidence="7" type="ORF">BXY75_0762</name>
</gene>
<reference evidence="7 8" key="1">
    <citation type="submission" date="2018-10" db="EMBL/GenBank/DDBJ databases">
        <title>Genomic Encyclopedia of Archaeal and Bacterial Type Strains, Phase II (KMG-II): from individual species to whole genera.</title>
        <authorList>
            <person name="Goeker M."/>
        </authorList>
    </citation>
    <scope>NUCLEOTIDE SEQUENCE [LARGE SCALE GENOMIC DNA]</scope>
    <source>
        <strain evidence="7 8">DSM 23424</strain>
    </source>
</reference>
<comment type="similarity">
    <text evidence="2">Belongs to the UPF0382 family.</text>
</comment>
<dbReference type="AlphaFoldDB" id="A0A3L9Z2H8"/>
<keyword evidence="5 6" id="KW-0472">Membrane</keyword>
<dbReference type="GO" id="GO:0005886">
    <property type="term" value="C:plasma membrane"/>
    <property type="evidence" value="ECO:0007669"/>
    <property type="project" value="TreeGrafter"/>
</dbReference>
<evidence type="ECO:0000313" key="8">
    <source>
        <dbReference type="Proteomes" id="UP000271339"/>
    </source>
</evidence>
<evidence type="ECO:0000256" key="1">
    <source>
        <dbReference type="ARBA" id="ARBA00004141"/>
    </source>
</evidence>
<keyword evidence="4 6" id="KW-1133">Transmembrane helix</keyword>
<dbReference type="Proteomes" id="UP000271339">
    <property type="component" value="Unassembled WGS sequence"/>
</dbReference>
<evidence type="ECO:0000256" key="4">
    <source>
        <dbReference type="ARBA" id="ARBA00022989"/>
    </source>
</evidence>
<accession>A0A3L9Z2H8</accession>
<evidence type="ECO:0000313" key="7">
    <source>
        <dbReference type="EMBL" id="RMA66340.1"/>
    </source>
</evidence>